<accession>J4C8X7</accession>
<organism evidence="1 2">
    <name type="scientific">Theileria orientalis strain Shintoku</name>
    <dbReference type="NCBI Taxonomy" id="869250"/>
    <lineage>
        <taxon>Eukaryota</taxon>
        <taxon>Sar</taxon>
        <taxon>Alveolata</taxon>
        <taxon>Apicomplexa</taxon>
        <taxon>Aconoidasida</taxon>
        <taxon>Piroplasmida</taxon>
        <taxon>Theileriidae</taxon>
        <taxon>Theileria</taxon>
    </lineage>
</organism>
<dbReference type="RefSeq" id="XP_009691859.1">
    <property type="nucleotide sequence ID" value="XM_009693564.1"/>
</dbReference>
<name>J4C8X7_THEOR</name>
<reference evidence="1 2" key="1">
    <citation type="journal article" date="2012" name="MBio">
        <title>Comparative genome analysis of three eukaryotic parasites with differing abilities to transform leukocytes reveals key mediators of Theileria-induced leukocyte transformation.</title>
        <authorList>
            <person name="Hayashida K."/>
            <person name="Hara Y."/>
            <person name="Abe T."/>
            <person name="Yamasaki C."/>
            <person name="Toyoda A."/>
            <person name="Kosuge T."/>
            <person name="Suzuki Y."/>
            <person name="Sato Y."/>
            <person name="Kawashima S."/>
            <person name="Katayama T."/>
            <person name="Wakaguri H."/>
            <person name="Inoue N."/>
            <person name="Homma K."/>
            <person name="Tada-Umezaki M."/>
            <person name="Yagi Y."/>
            <person name="Fujii Y."/>
            <person name="Habara T."/>
            <person name="Kanehisa M."/>
            <person name="Watanabe H."/>
            <person name="Ito K."/>
            <person name="Gojobori T."/>
            <person name="Sugawara H."/>
            <person name="Imanishi T."/>
            <person name="Weir W."/>
            <person name="Gardner M."/>
            <person name="Pain A."/>
            <person name="Shiels B."/>
            <person name="Hattori M."/>
            <person name="Nene V."/>
            <person name="Sugimoto C."/>
        </authorList>
    </citation>
    <scope>NUCLEOTIDE SEQUENCE [LARGE SCALE GENOMIC DNA]</scope>
    <source>
        <strain evidence="1 2">Shintoku</strain>
    </source>
</reference>
<dbReference type="KEGG" id="tot:TOT_030000952"/>
<dbReference type="Proteomes" id="UP000003786">
    <property type="component" value="Chromosome 3"/>
</dbReference>
<dbReference type="EMBL" id="AP011948">
    <property type="protein sequence ID" value="BAM41558.1"/>
    <property type="molecule type" value="Genomic_DNA"/>
</dbReference>
<evidence type="ECO:0000313" key="2">
    <source>
        <dbReference type="Proteomes" id="UP000003786"/>
    </source>
</evidence>
<proteinExistence type="predicted"/>
<dbReference type="GeneID" id="20716089"/>
<sequence>MGITPLDSVLIFYLLLYHFTVQYDTVKFRQIALICRLLTSYCLTLNFLSVVI</sequence>
<protein>
    <submittedName>
        <fullName evidence="1">Uncharacterized protein</fullName>
    </submittedName>
</protein>
<evidence type="ECO:0000313" key="1">
    <source>
        <dbReference type="EMBL" id="BAM41558.1"/>
    </source>
</evidence>
<gene>
    <name evidence="1" type="ORF">TOT_030000952</name>
</gene>
<dbReference type="AlphaFoldDB" id="J4C8X7"/>
<dbReference type="VEuPathDB" id="PiroplasmaDB:TOT_030000952"/>
<keyword evidence="2" id="KW-1185">Reference proteome</keyword>